<name>Q3UVT6_MOUSE</name>
<proteinExistence type="evidence at transcript level"/>
<dbReference type="EMBL" id="AK136941">
    <property type="protein sequence ID" value="BAE23183.1"/>
    <property type="molecule type" value="mRNA"/>
</dbReference>
<reference evidence="1" key="8">
    <citation type="journal article" date="2005" name="Science">
        <title>Antisense Transcription in the Mammalian Transcriptome.</title>
        <authorList>
            <consortium name="RIKEN Genome Exploration Research Group and Genome Science Group (Genome Network Project Core Group) and the FANTOM Consortium"/>
        </authorList>
    </citation>
    <scope>NUCLEOTIDE SEQUENCE</scope>
    <source>
        <strain evidence="1">C57BL/6J</strain>
        <tissue evidence="1">Diencephalon</tissue>
    </source>
</reference>
<evidence type="ECO:0000313" key="1">
    <source>
        <dbReference type="EMBL" id="BAE23183.1"/>
    </source>
</evidence>
<organism evidence="1">
    <name type="scientific">Mus musculus</name>
    <name type="common">Mouse</name>
    <dbReference type="NCBI Taxonomy" id="10090"/>
    <lineage>
        <taxon>Eukaryota</taxon>
        <taxon>Metazoa</taxon>
        <taxon>Chordata</taxon>
        <taxon>Craniata</taxon>
        <taxon>Vertebrata</taxon>
        <taxon>Euteleostomi</taxon>
        <taxon>Mammalia</taxon>
        <taxon>Eutheria</taxon>
        <taxon>Euarchontoglires</taxon>
        <taxon>Glires</taxon>
        <taxon>Rodentia</taxon>
        <taxon>Myomorpha</taxon>
        <taxon>Muroidea</taxon>
        <taxon>Muridae</taxon>
        <taxon>Murinae</taxon>
        <taxon>Mus</taxon>
        <taxon>Mus</taxon>
    </lineage>
</organism>
<protein>
    <submittedName>
        <fullName evidence="1">Uncharacterized protein</fullName>
    </submittedName>
</protein>
<reference evidence="1" key="7">
    <citation type="journal article" date="2005" name="Science">
        <title>The Transcriptional Landscape of the Mammalian Genome.</title>
        <authorList>
            <consortium name="The FANTOM Consortium"/>
            <consortium name="Riken Genome Exploration Research Group and Genome Science Group (Genome Network Project Core Group)"/>
        </authorList>
    </citation>
    <scope>NUCLEOTIDE SEQUENCE</scope>
    <source>
        <strain evidence="1">C57BL/6J</strain>
        <tissue evidence="1">Diencephalon</tissue>
    </source>
</reference>
<dbReference type="AGR" id="MGI:5012114"/>
<dbReference type="MGI" id="MGI:5012114">
    <property type="gene designation" value="Gm19929"/>
</dbReference>
<dbReference type="AlphaFoldDB" id="Q3UVT6"/>
<sequence>MERRTLYMLGKQVHEDVFIPVYREQWPHLPFLILSSSPPPCPASPFLSPSPSLSIYRVSVDACVYKTYVLHVKEDIQYLSRLFLLILLSSRDLASLPRNSFRTLALWYTSENGAVWLLRSWL</sequence>
<evidence type="ECO:0000313" key="2">
    <source>
        <dbReference type="MGI" id="MGI:5012114"/>
    </source>
</evidence>
<reference evidence="1" key="2">
    <citation type="journal article" date="2000" name="Genome Res.">
        <title>Normalization and subtraction of cap-trapper-selected cDNAs to prepare full-length cDNA libraries for rapid discovery of new genes.</title>
        <authorList>
            <person name="Carninci P."/>
            <person name="Shibata Y."/>
            <person name="Hayatsu N."/>
            <person name="Sugahara Y."/>
            <person name="Shibata K."/>
            <person name="Itoh M."/>
            <person name="Konno H."/>
            <person name="Okazaki Y."/>
            <person name="Muramatsu M."/>
            <person name="Hayashizaki Y."/>
        </authorList>
    </citation>
    <scope>NUCLEOTIDE SEQUENCE</scope>
    <source>
        <strain evidence="1">C57BL/6J</strain>
        <tissue evidence="1">Diencephalon</tissue>
    </source>
</reference>
<reference evidence="1" key="3">
    <citation type="journal article" date="2000" name="Genome Res.">
        <title>RIKEN integrated sequence analysis (RISA) system--384-format sequencing pipeline with 384 multicapillary sequencer.</title>
        <authorList>
            <person name="Shibata K."/>
            <person name="Itoh M."/>
            <person name="Aizawa K."/>
            <person name="Nagaoka S."/>
            <person name="Sasaki N."/>
            <person name="Carninci P."/>
            <person name="Konno H."/>
            <person name="Akiyama J."/>
            <person name="Nishi K."/>
            <person name="Kitsunai T."/>
            <person name="Tashiro H."/>
            <person name="Itoh M."/>
            <person name="Sumi N."/>
            <person name="Ishii Y."/>
            <person name="Nakamura S."/>
            <person name="Hazama M."/>
            <person name="Nishine T."/>
            <person name="Harada A."/>
            <person name="Yamamoto R."/>
            <person name="Matsumoto H."/>
            <person name="Sakaguchi S."/>
            <person name="Ikegami T."/>
            <person name="Kashiwagi K."/>
            <person name="Fujiwake S."/>
            <person name="Inoue K."/>
            <person name="Togawa Y."/>
            <person name="Izawa M."/>
            <person name="Ohara E."/>
            <person name="Watahiki M."/>
            <person name="Yoneda Y."/>
            <person name="Ishikawa T."/>
            <person name="Ozawa K."/>
            <person name="Tanaka T."/>
            <person name="Matsuura S."/>
            <person name="Kawai J."/>
            <person name="Okazaki Y."/>
            <person name="Muramatsu M."/>
            <person name="Inoue Y."/>
            <person name="Kira A."/>
            <person name="Hayashizaki Y."/>
        </authorList>
    </citation>
    <scope>NUCLEOTIDE SEQUENCE</scope>
    <source>
        <strain evidence="1">C57BL/6J</strain>
        <tissue evidence="1">Diencephalon</tissue>
    </source>
</reference>
<gene>
    <name evidence="2" type="primary">Gm19929</name>
</gene>
<reference evidence="1" key="1">
    <citation type="journal article" date="1999" name="Methods Enzymol.">
        <title>High-efficiency full-length cDNA cloning.</title>
        <authorList>
            <person name="Carninci P."/>
            <person name="Hayashizaki Y."/>
        </authorList>
    </citation>
    <scope>NUCLEOTIDE SEQUENCE</scope>
    <source>
        <strain evidence="1">C57BL/6J</strain>
        <tissue evidence="1">Diencephalon</tissue>
    </source>
</reference>
<reference evidence="1" key="6">
    <citation type="submission" date="2004-03" db="EMBL/GenBank/DDBJ databases">
        <authorList>
            <person name="Arakawa T."/>
            <person name="Carninci P."/>
            <person name="Fukuda S."/>
            <person name="Hashizume W."/>
            <person name="Hayashida K."/>
            <person name="Hori F."/>
            <person name="Iida J."/>
            <person name="Imamura K."/>
            <person name="Imotani K."/>
            <person name="Itoh M."/>
            <person name="Kanagawa S."/>
            <person name="Kawai J."/>
            <person name="Kojima M."/>
            <person name="Konno H."/>
            <person name="Murata M."/>
            <person name="Nakamura M."/>
            <person name="Ninomiya N."/>
            <person name="Nishiyori H."/>
            <person name="Nomura K."/>
            <person name="Ohno M."/>
            <person name="Sakazume N."/>
            <person name="Sano H."/>
            <person name="Sasaki D."/>
            <person name="Shibata K."/>
            <person name="Shiraki T."/>
            <person name="Tagami M."/>
            <person name="Tagami Y."/>
            <person name="Waki K."/>
            <person name="Watahiki A."/>
            <person name="Muramatsu M."/>
            <person name="Hayashizaki Y."/>
        </authorList>
    </citation>
    <scope>NUCLEOTIDE SEQUENCE</scope>
    <source>
        <strain evidence="1">C57BL/6J</strain>
        <tissue evidence="1">Diencephalon</tissue>
    </source>
</reference>
<accession>Q3UVT6</accession>
<reference evidence="1" key="4">
    <citation type="journal article" date="2001" name="Nature">
        <title>Functional annotation of a full-length mouse cDNA collection.</title>
        <authorList>
            <consortium name="The RIKEN Genome Exploration Research Group Phase II Team and the FANTOM Consortium"/>
        </authorList>
    </citation>
    <scope>NUCLEOTIDE SEQUENCE</scope>
    <source>
        <strain evidence="1">C57BL/6J</strain>
        <tissue evidence="1">Diencephalon</tissue>
    </source>
</reference>
<reference evidence="1" key="5">
    <citation type="journal article" date="2002" name="Nature">
        <title>Analysis of the mouse transcriptome based on functional annotation of 60,770 full-length cDNAs.</title>
        <authorList>
            <consortium name="The FANTOM Consortium and the RIKEN Genome Exploration Research Group Phase I and II Team"/>
        </authorList>
    </citation>
    <scope>NUCLEOTIDE SEQUENCE</scope>
    <source>
        <strain evidence="1">C57BL/6J</strain>
        <tissue evidence="1">Diencephalon</tissue>
    </source>
</reference>